<dbReference type="Gene3D" id="1.20.1280.50">
    <property type="match status" value="1"/>
</dbReference>
<dbReference type="SMART" id="SM00256">
    <property type="entry name" value="FBOX"/>
    <property type="match status" value="1"/>
</dbReference>
<dbReference type="PANTHER" id="PTHR34591:SF43">
    <property type="entry name" value="F-BOX DOMAIN-CONTAINING PROTEIN"/>
    <property type="match status" value="1"/>
</dbReference>
<reference evidence="2 3" key="1">
    <citation type="journal article" date="2019" name="Sci. Rep.">
        <title>A high-quality genome of Eragrostis curvula grass provides insights into Poaceae evolution and supports new strategies to enhance forage quality.</title>
        <authorList>
            <person name="Carballo J."/>
            <person name="Santos B.A.C.M."/>
            <person name="Zappacosta D."/>
            <person name="Garbus I."/>
            <person name="Selva J.P."/>
            <person name="Gallo C.A."/>
            <person name="Diaz A."/>
            <person name="Albertini E."/>
            <person name="Caccamo M."/>
            <person name="Echenique V."/>
        </authorList>
    </citation>
    <scope>NUCLEOTIDE SEQUENCE [LARGE SCALE GENOMIC DNA]</scope>
    <source>
        <strain evidence="3">cv. Victoria</strain>
        <tissue evidence="2">Leaf</tissue>
    </source>
</reference>
<dbReference type="OrthoDB" id="690186at2759"/>
<dbReference type="Pfam" id="PF00646">
    <property type="entry name" value="F-box"/>
    <property type="match status" value="1"/>
</dbReference>
<protein>
    <recommendedName>
        <fullName evidence="1">F-box domain-containing protein</fullName>
    </recommendedName>
</protein>
<evidence type="ECO:0000313" key="2">
    <source>
        <dbReference type="EMBL" id="TVU23661.1"/>
    </source>
</evidence>
<evidence type="ECO:0000259" key="1">
    <source>
        <dbReference type="PROSITE" id="PS50181"/>
    </source>
</evidence>
<sequence>MEEEAASLPNDVVAAILCRLPACTLAASRAVCKAWRVIVDERRLLVPYLLPDAVRGIFINYQDHPNPHFFAHPASQEMAGHRIDGEFGYIDEERDSSWSRVLDHCNGLLLYRDGGFTGAFYVCNPVTRKWQRLPRGFADDMRWKRHTFLVFDPAVSNHFTVLKAPRELYKMKEHRYRWPWAATEIAEEEEDDAWRSMEWPPSRWTCDEFSSRTGRWKERVFVREGEAAGTAGLLMEPLRYNVEKAWRYSAYWNGALYLHCRGEFVARLSLSNYTYRVIKSPIDRARCYDINLCTRSFIGKSSNGVCFAAINSRCLLQVWILNETQDGTEEWVLQHQSILEPDVWQRPGEFHEIKYDGPWILDEFDHGNGGRNKVDWSSDDDDIVDIPDWSANREKDYPEIVIFLGFHP</sequence>
<feature type="non-terminal residue" evidence="2">
    <location>
        <position position="1"/>
    </location>
</feature>
<keyword evidence="3" id="KW-1185">Reference proteome</keyword>
<feature type="domain" description="F-box" evidence="1">
    <location>
        <begin position="2"/>
        <end position="48"/>
    </location>
</feature>
<name>A0A5J9UK22_9POAL</name>
<dbReference type="AlphaFoldDB" id="A0A5J9UK22"/>
<dbReference type="Proteomes" id="UP000324897">
    <property type="component" value="Chromosome 2"/>
</dbReference>
<dbReference type="PANTHER" id="PTHR34591">
    <property type="entry name" value="OS03G0653100 PROTEIN-RELATED"/>
    <property type="match status" value="1"/>
</dbReference>
<dbReference type="InterPro" id="IPR036047">
    <property type="entry name" value="F-box-like_dom_sf"/>
</dbReference>
<accession>A0A5J9UK22</accession>
<organism evidence="2 3">
    <name type="scientific">Eragrostis curvula</name>
    <name type="common">weeping love grass</name>
    <dbReference type="NCBI Taxonomy" id="38414"/>
    <lineage>
        <taxon>Eukaryota</taxon>
        <taxon>Viridiplantae</taxon>
        <taxon>Streptophyta</taxon>
        <taxon>Embryophyta</taxon>
        <taxon>Tracheophyta</taxon>
        <taxon>Spermatophyta</taxon>
        <taxon>Magnoliopsida</taxon>
        <taxon>Liliopsida</taxon>
        <taxon>Poales</taxon>
        <taxon>Poaceae</taxon>
        <taxon>PACMAD clade</taxon>
        <taxon>Chloridoideae</taxon>
        <taxon>Eragrostideae</taxon>
        <taxon>Eragrostidinae</taxon>
        <taxon>Eragrostis</taxon>
    </lineage>
</organism>
<dbReference type="SUPFAM" id="SSF81383">
    <property type="entry name" value="F-box domain"/>
    <property type="match status" value="1"/>
</dbReference>
<evidence type="ECO:0000313" key="3">
    <source>
        <dbReference type="Proteomes" id="UP000324897"/>
    </source>
</evidence>
<comment type="caution">
    <text evidence="2">The sequence shown here is derived from an EMBL/GenBank/DDBJ whole genome shotgun (WGS) entry which is preliminary data.</text>
</comment>
<dbReference type="EMBL" id="RWGY01000013">
    <property type="protein sequence ID" value="TVU23661.1"/>
    <property type="molecule type" value="Genomic_DNA"/>
</dbReference>
<dbReference type="Gramene" id="TVU23661">
    <property type="protein sequence ID" value="TVU23661"/>
    <property type="gene ID" value="EJB05_26040"/>
</dbReference>
<gene>
    <name evidence="2" type="ORF">EJB05_26040</name>
</gene>
<dbReference type="PROSITE" id="PS50181">
    <property type="entry name" value="FBOX"/>
    <property type="match status" value="1"/>
</dbReference>
<proteinExistence type="predicted"/>
<dbReference type="InterPro" id="IPR001810">
    <property type="entry name" value="F-box_dom"/>
</dbReference>